<keyword evidence="1" id="KW-0175">Coiled coil</keyword>
<dbReference type="Proteomes" id="UP001145087">
    <property type="component" value="Unassembled WGS sequence"/>
</dbReference>
<reference evidence="3" key="1">
    <citation type="submission" date="2022-11" db="EMBL/GenBank/DDBJ databases">
        <title>Marilongibacter aestuarii gen. nov., sp. nov., isolated from tidal flat sediment.</title>
        <authorList>
            <person name="Jiayan W."/>
        </authorList>
    </citation>
    <scope>NUCLEOTIDE SEQUENCE</scope>
    <source>
        <strain evidence="3">Z1-6</strain>
    </source>
</reference>
<evidence type="ECO:0000256" key="1">
    <source>
        <dbReference type="SAM" id="Coils"/>
    </source>
</evidence>
<evidence type="ECO:0000256" key="2">
    <source>
        <dbReference type="SAM" id="SignalP"/>
    </source>
</evidence>
<organism evidence="3 4">
    <name type="scientific">Draconibacterium aestuarii</name>
    <dbReference type="NCBI Taxonomy" id="2998507"/>
    <lineage>
        <taxon>Bacteria</taxon>
        <taxon>Pseudomonadati</taxon>
        <taxon>Bacteroidota</taxon>
        <taxon>Bacteroidia</taxon>
        <taxon>Marinilabiliales</taxon>
        <taxon>Prolixibacteraceae</taxon>
        <taxon>Draconibacterium</taxon>
    </lineage>
</organism>
<comment type="caution">
    <text evidence="3">The sequence shown here is derived from an EMBL/GenBank/DDBJ whole genome shotgun (WGS) entry which is preliminary data.</text>
</comment>
<accession>A0A9X3FGN1</accession>
<evidence type="ECO:0000313" key="4">
    <source>
        <dbReference type="Proteomes" id="UP001145087"/>
    </source>
</evidence>
<proteinExistence type="predicted"/>
<evidence type="ECO:0008006" key="5">
    <source>
        <dbReference type="Google" id="ProtNLM"/>
    </source>
</evidence>
<name>A0A9X3FGN1_9BACT</name>
<feature type="chain" id="PRO_5040812725" description="Sensor of ECF-type sigma factor" evidence="2">
    <location>
        <begin position="23"/>
        <end position="162"/>
    </location>
</feature>
<feature type="coiled-coil region" evidence="1">
    <location>
        <begin position="66"/>
        <end position="100"/>
    </location>
</feature>
<dbReference type="EMBL" id="JAPOHD010000064">
    <property type="protein sequence ID" value="MCY1722810.1"/>
    <property type="molecule type" value="Genomic_DNA"/>
</dbReference>
<gene>
    <name evidence="3" type="ORF">OU798_20855</name>
</gene>
<dbReference type="AlphaFoldDB" id="A0A9X3FGN1"/>
<dbReference type="RefSeq" id="WP_343335135.1">
    <property type="nucleotide sequence ID" value="NZ_JAPOHD010000064.1"/>
</dbReference>
<keyword evidence="4" id="KW-1185">Reference proteome</keyword>
<sequence length="162" mass="19448">MKNIIILFTISLLALNQMVVFAQPGNQGRDKEHQERWEKYRSEKIAFLTTNLDLSPEEAQKFWPIYNEMDKEKSEAQMRRRELEQKVHNAEASLSDKQIIKLTREYAGNMEQEGALSTKYNEKFLSILPPQKVLKLYQVENDFRMYMFKKYRDQRKKENEHP</sequence>
<evidence type="ECO:0000313" key="3">
    <source>
        <dbReference type="EMBL" id="MCY1722810.1"/>
    </source>
</evidence>
<keyword evidence="2" id="KW-0732">Signal</keyword>
<feature type="signal peptide" evidence="2">
    <location>
        <begin position="1"/>
        <end position="22"/>
    </location>
</feature>
<protein>
    <recommendedName>
        <fullName evidence="5">Sensor of ECF-type sigma factor</fullName>
    </recommendedName>
</protein>